<organism evidence="7 8">
    <name type="scientific">Aquibacillus albus</name>
    <dbReference type="NCBI Taxonomy" id="1168171"/>
    <lineage>
        <taxon>Bacteria</taxon>
        <taxon>Bacillati</taxon>
        <taxon>Bacillota</taxon>
        <taxon>Bacilli</taxon>
        <taxon>Bacillales</taxon>
        <taxon>Bacillaceae</taxon>
        <taxon>Aquibacillus</taxon>
    </lineage>
</organism>
<evidence type="ECO:0000256" key="4">
    <source>
        <dbReference type="ARBA" id="ARBA00022723"/>
    </source>
</evidence>
<sequence>MVLIPKYSPDEITEVMLRVVNIHLDDNDLKENAIPFILYKREEGFSFSELTQIHYHMDNDEKSPGMLPVSAAVEFLILALDILDDLQDQDDMEKPWSKTPFSTSMNISTGFLMLSVLILEQAPYEEKLKSTALQHLHGQVLQAVKGQHQDLKRSNTIEEDFLRMIEDKSGSLMACSTLIGATLNHSTQQETIRDYSRSFGVTAQLANDINGLLRLDTKNDLLQKQWTLPIMLLSKEKDEKAQWIRDYYNNKVNQKFLVEREESLFQWIHQSPVISYVRIIKRLYQRKAIDRMRDLHVSQEWKSCMEEYLEHL</sequence>
<dbReference type="InterPro" id="IPR033965">
    <property type="entry name" value="ComQ"/>
</dbReference>
<dbReference type="SUPFAM" id="SSF48576">
    <property type="entry name" value="Terpenoid synthases"/>
    <property type="match status" value="1"/>
</dbReference>
<dbReference type="RefSeq" id="WP_204501652.1">
    <property type="nucleotide sequence ID" value="NZ_JAFBDR010000024.1"/>
</dbReference>
<proteinExistence type="inferred from homology"/>
<comment type="cofactor">
    <cofactor evidence="1">
        <name>Mg(2+)</name>
        <dbReference type="ChEBI" id="CHEBI:18420"/>
    </cofactor>
</comment>
<accession>A0ABS2N4C8</accession>
<keyword evidence="3 6" id="KW-0808">Transferase</keyword>
<evidence type="ECO:0000313" key="7">
    <source>
        <dbReference type="EMBL" id="MBM7572982.1"/>
    </source>
</evidence>
<keyword evidence="4" id="KW-0479">Metal-binding</keyword>
<evidence type="ECO:0000256" key="5">
    <source>
        <dbReference type="ARBA" id="ARBA00022842"/>
    </source>
</evidence>
<reference evidence="7 8" key="1">
    <citation type="submission" date="2021-01" db="EMBL/GenBank/DDBJ databases">
        <title>Genomic Encyclopedia of Type Strains, Phase IV (KMG-IV): sequencing the most valuable type-strain genomes for metagenomic binning, comparative biology and taxonomic classification.</title>
        <authorList>
            <person name="Goeker M."/>
        </authorList>
    </citation>
    <scope>NUCLEOTIDE SEQUENCE [LARGE SCALE GENOMIC DNA]</scope>
    <source>
        <strain evidence="7 8">DSM 23711</strain>
    </source>
</reference>
<dbReference type="EMBL" id="JAFBDR010000024">
    <property type="protein sequence ID" value="MBM7572982.1"/>
    <property type="molecule type" value="Genomic_DNA"/>
</dbReference>
<dbReference type="SFLD" id="SFLDS00005">
    <property type="entry name" value="Isoprenoid_Synthase_Type_I"/>
    <property type="match status" value="1"/>
</dbReference>
<dbReference type="InterPro" id="IPR008949">
    <property type="entry name" value="Isoprenoid_synthase_dom_sf"/>
</dbReference>
<evidence type="ECO:0000313" key="8">
    <source>
        <dbReference type="Proteomes" id="UP001296943"/>
    </source>
</evidence>
<dbReference type="Proteomes" id="UP001296943">
    <property type="component" value="Unassembled WGS sequence"/>
</dbReference>
<comment type="caution">
    <text evidence="7">The sequence shown here is derived from an EMBL/GenBank/DDBJ whole genome shotgun (WGS) entry which is preliminary data.</text>
</comment>
<evidence type="ECO:0000256" key="1">
    <source>
        <dbReference type="ARBA" id="ARBA00001946"/>
    </source>
</evidence>
<protein>
    <submittedName>
        <fullName evidence="7">Competence protein ComQ</fullName>
    </submittedName>
</protein>
<dbReference type="CDD" id="cd00385">
    <property type="entry name" value="Isoprenoid_Biosyn_C1"/>
    <property type="match status" value="1"/>
</dbReference>
<dbReference type="PANTHER" id="PTHR12001">
    <property type="entry name" value="GERANYLGERANYL PYROPHOSPHATE SYNTHASE"/>
    <property type="match status" value="1"/>
</dbReference>
<name>A0ABS2N4C8_9BACI</name>
<evidence type="ECO:0000256" key="6">
    <source>
        <dbReference type="RuleBase" id="RU004466"/>
    </source>
</evidence>
<gene>
    <name evidence="7" type="ORF">JOC48_003530</name>
</gene>
<comment type="similarity">
    <text evidence="2 6">Belongs to the FPP/GGPP synthase family.</text>
</comment>
<dbReference type="Pfam" id="PF00348">
    <property type="entry name" value="polyprenyl_synt"/>
    <property type="match status" value="1"/>
</dbReference>
<dbReference type="PANTHER" id="PTHR12001:SF69">
    <property type="entry name" value="ALL TRANS-POLYPRENYL-DIPHOSPHATE SYNTHASE PDSS1"/>
    <property type="match status" value="1"/>
</dbReference>
<dbReference type="Gene3D" id="1.10.600.10">
    <property type="entry name" value="Farnesyl Diphosphate Synthase"/>
    <property type="match status" value="1"/>
</dbReference>
<dbReference type="SFLD" id="SFLDG01211">
    <property type="entry name" value="Competence_Regulatory_Protein"/>
    <property type="match status" value="1"/>
</dbReference>
<evidence type="ECO:0000256" key="2">
    <source>
        <dbReference type="ARBA" id="ARBA00006706"/>
    </source>
</evidence>
<keyword evidence="5" id="KW-0460">Magnesium</keyword>
<dbReference type="InterPro" id="IPR000092">
    <property type="entry name" value="Polyprenyl_synt"/>
</dbReference>
<keyword evidence="8" id="KW-1185">Reference proteome</keyword>
<evidence type="ECO:0000256" key="3">
    <source>
        <dbReference type="ARBA" id="ARBA00022679"/>
    </source>
</evidence>